<keyword evidence="3 5" id="KW-0326">Glycosidase</keyword>
<dbReference type="Gene3D" id="3.20.20.80">
    <property type="entry name" value="Glycosidases"/>
    <property type="match status" value="1"/>
</dbReference>
<name>A0A1L7XCB3_9HELO</name>
<keyword evidence="2 5" id="KW-0378">Hydrolase</keyword>
<dbReference type="InterPro" id="IPR017853">
    <property type="entry name" value="GH"/>
</dbReference>
<protein>
    <submittedName>
        <fullName evidence="7">Related to endoglucanase</fullName>
    </submittedName>
</protein>
<dbReference type="EMBL" id="FJOG01000021">
    <property type="protein sequence ID" value="CZR62653.1"/>
    <property type="molecule type" value="Genomic_DNA"/>
</dbReference>
<dbReference type="Pfam" id="PF00150">
    <property type="entry name" value="Cellulase"/>
    <property type="match status" value="1"/>
</dbReference>
<evidence type="ECO:0000256" key="5">
    <source>
        <dbReference type="RuleBase" id="RU361153"/>
    </source>
</evidence>
<dbReference type="Proteomes" id="UP000184330">
    <property type="component" value="Unassembled WGS sequence"/>
</dbReference>
<keyword evidence="8" id="KW-1185">Reference proteome</keyword>
<evidence type="ECO:0000313" key="7">
    <source>
        <dbReference type="EMBL" id="CZR62653.1"/>
    </source>
</evidence>
<evidence type="ECO:0000256" key="2">
    <source>
        <dbReference type="ARBA" id="ARBA00022801"/>
    </source>
</evidence>
<dbReference type="GO" id="GO:0009251">
    <property type="term" value="P:glucan catabolic process"/>
    <property type="evidence" value="ECO:0007669"/>
    <property type="project" value="TreeGrafter"/>
</dbReference>
<dbReference type="OrthoDB" id="1887033at2759"/>
<accession>A0A1L7XCB3</accession>
<dbReference type="AlphaFoldDB" id="A0A1L7XCB3"/>
<dbReference type="InterPro" id="IPR001547">
    <property type="entry name" value="Glyco_hydro_5"/>
</dbReference>
<dbReference type="GO" id="GO:0005576">
    <property type="term" value="C:extracellular region"/>
    <property type="evidence" value="ECO:0007669"/>
    <property type="project" value="TreeGrafter"/>
</dbReference>
<proteinExistence type="inferred from homology"/>
<dbReference type="GO" id="GO:0009986">
    <property type="term" value="C:cell surface"/>
    <property type="evidence" value="ECO:0007669"/>
    <property type="project" value="TreeGrafter"/>
</dbReference>
<evidence type="ECO:0000259" key="6">
    <source>
        <dbReference type="Pfam" id="PF00150"/>
    </source>
</evidence>
<evidence type="ECO:0000313" key="8">
    <source>
        <dbReference type="Proteomes" id="UP000184330"/>
    </source>
</evidence>
<dbReference type="FunFam" id="3.20.20.80:FF:000130">
    <property type="entry name" value="Endoglucanase C"/>
    <property type="match status" value="1"/>
</dbReference>
<dbReference type="InterPro" id="IPR050386">
    <property type="entry name" value="Glycosyl_hydrolase_5"/>
</dbReference>
<dbReference type="PANTHER" id="PTHR31297">
    <property type="entry name" value="GLUCAN ENDO-1,6-BETA-GLUCOSIDASE B"/>
    <property type="match status" value="1"/>
</dbReference>
<dbReference type="SUPFAM" id="SSF51445">
    <property type="entry name" value="(Trans)glycosidases"/>
    <property type="match status" value="1"/>
</dbReference>
<dbReference type="GO" id="GO:0071555">
    <property type="term" value="P:cell wall organization"/>
    <property type="evidence" value="ECO:0007669"/>
    <property type="project" value="UniProtKB-KW"/>
</dbReference>
<evidence type="ECO:0000256" key="1">
    <source>
        <dbReference type="ARBA" id="ARBA00005641"/>
    </source>
</evidence>
<reference evidence="7 8" key="1">
    <citation type="submission" date="2016-03" db="EMBL/GenBank/DDBJ databases">
        <authorList>
            <person name="Ploux O."/>
        </authorList>
    </citation>
    <scope>NUCLEOTIDE SEQUENCE [LARGE SCALE GENOMIC DNA]</scope>
    <source>
        <strain evidence="7 8">UAMH 11012</strain>
    </source>
</reference>
<dbReference type="GO" id="GO:0008422">
    <property type="term" value="F:beta-glucosidase activity"/>
    <property type="evidence" value="ECO:0007669"/>
    <property type="project" value="TreeGrafter"/>
</dbReference>
<feature type="domain" description="Glycoside hydrolase family 5" evidence="6">
    <location>
        <begin position="98"/>
        <end position="356"/>
    </location>
</feature>
<gene>
    <name evidence="7" type="ORF">PAC_12550</name>
</gene>
<evidence type="ECO:0000256" key="4">
    <source>
        <dbReference type="ARBA" id="ARBA00023316"/>
    </source>
</evidence>
<evidence type="ECO:0000256" key="3">
    <source>
        <dbReference type="ARBA" id="ARBA00023295"/>
    </source>
</evidence>
<dbReference type="STRING" id="576137.A0A1L7XCB3"/>
<comment type="similarity">
    <text evidence="1 5">Belongs to the glycosyl hydrolase 5 (cellulase A) family.</text>
</comment>
<sequence>MAPSLEEPLDSQFVAPSKQRNINSILHVSGSDVLDGDGKKVVLKGVGLGGVLNQENFITGFSGQEHEHRESFEKVLGKEKADFYFDRLLNYLFSDKDAAFFASLGLNCVRLPFNYRHFEDDLNPGVIKEEGFRLLDRIINHCTKHGLYVILDLHTAPGGQNQDWHCDSGLTRALFWKFKDFQDRVVNLWVKIAERYRGNPVIAGYNPLNEPADPDHVNLIAFYDRIEKAIRAVDPEHILFIDGNTYSMDFTHFPTKFLPNAVYACHDYSTFGFPRGHIYDGTEEQKAKLRRSFERKVQYMRETGTPIWNGEFGPVYASSEENGETAEVVNARRFSLLREQIAIYRESDIHWNIWLYKDIGYQGMVYVDPKSPYMQLIAPFLAKKQKLCLDFWGCNDDQVKHIYDPFLKALKEMVPEHLQKSKYPSPLWSFERHFERVVREGLLSEYITWEMAELFVGKTDEELDILAGSFKFENCLVREELNKILSEDALRGINSK</sequence>
<organism evidence="7 8">
    <name type="scientific">Phialocephala subalpina</name>
    <dbReference type="NCBI Taxonomy" id="576137"/>
    <lineage>
        <taxon>Eukaryota</taxon>
        <taxon>Fungi</taxon>
        <taxon>Dikarya</taxon>
        <taxon>Ascomycota</taxon>
        <taxon>Pezizomycotina</taxon>
        <taxon>Leotiomycetes</taxon>
        <taxon>Helotiales</taxon>
        <taxon>Mollisiaceae</taxon>
        <taxon>Phialocephala</taxon>
        <taxon>Phialocephala fortinii species complex</taxon>
    </lineage>
</organism>
<dbReference type="PANTHER" id="PTHR31297:SF13">
    <property type="entry name" value="PUTATIVE-RELATED"/>
    <property type="match status" value="1"/>
</dbReference>
<keyword evidence="4" id="KW-0961">Cell wall biogenesis/degradation</keyword>